<feature type="region of interest" description="Disordered" evidence="1">
    <location>
        <begin position="409"/>
        <end position="488"/>
    </location>
</feature>
<name>A0A261F095_9BIFI</name>
<evidence type="ECO:0000313" key="2">
    <source>
        <dbReference type="EMBL" id="OZG52527.1"/>
    </source>
</evidence>
<evidence type="ECO:0008006" key="4">
    <source>
        <dbReference type="Google" id="ProtNLM"/>
    </source>
</evidence>
<feature type="compositionally biased region" description="Basic and acidic residues" evidence="1">
    <location>
        <begin position="415"/>
        <end position="488"/>
    </location>
</feature>
<sequence length="488" mass="54530">MLCGRPRLGRIADVTNIIDYARTQMDPFPSPDGAQTRDRATAEASLHEARPLPESRPLSDVDSLVLSQLAYVHMPDFVPRLDPDGEGADPESAYIPIPALLKSEYFDEMFPSKGAYSSLCALVTAMAVSPRFRDVRIGNYVSVEDASRGHEKQFAAVCALLPDGTEYVAFRGSEDSVAAWVENFNMAFTCPIPSQTAAARYVRRVAAATGRDLVLGGHSKGGNLAVYAAMKAPDALRARIRAVYSHDGPGFEKGVLDSLDFAAIAPVVHKTVPEASIIGMIFETHEDFTVVESEGHGITEHFAMRWKVVDGDFVRVPRLPEGTRYSSRAMNAWIASYTPRERERVLTDLFDILRATGFESFSDMAVHWRDALPAIRDAVKGMDPEERRFVIATFKVLFSTALRTVTTGRLPAPGKGDEEVRREESYRRHRDEMRTEAAQLGDEKTRIKRDLKTLREQYRSVRRQNKAEAKEDKARYKQAKKDAKRLEN</sequence>
<organism evidence="2 3">
    <name type="scientific">Pseudoscardovia radai</name>
    <dbReference type="NCBI Taxonomy" id="987066"/>
    <lineage>
        <taxon>Bacteria</taxon>
        <taxon>Bacillati</taxon>
        <taxon>Actinomycetota</taxon>
        <taxon>Actinomycetes</taxon>
        <taxon>Bifidobacteriales</taxon>
        <taxon>Bifidobacteriaceae</taxon>
        <taxon>Pseudoscardovia</taxon>
    </lineage>
</organism>
<feature type="compositionally biased region" description="Basic and acidic residues" evidence="1">
    <location>
        <begin position="35"/>
        <end position="57"/>
    </location>
</feature>
<feature type="region of interest" description="Disordered" evidence="1">
    <location>
        <begin position="23"/>
        <end position="57"/>
    </location>
</feature>
<dbReference type="Pfam" id="PF11187">
    <property type="entry name" value="Mbeg1-like"/>
    <property type="match status" value="1"/>
</dbReference>
<dbReference type="Proteomes" id="UP000216725">
    <property type="component" value="Unassembled WGS sequence"/>
</dbReference>
<accession>A0A261F095</accession>
<gene>
    <name evidence="2" type="ORF">PSRA_0259</name>
</gene>
<protein>
    <recommendedName>
        <fullName evidence="4">DUF2974 domain-containing protein</fullName>
    </recommendedName>
</protein>
<dbReference type="Gene3D" id="3.40.50.1820">
    <property type="entry name" value="alpha/beta hydrolase"/>
    <property type="match status" value="1"/>
</dbReference>
<dbReference type="SUPFAM" id="SSF53474">
    <property type="entry name" value="alpha/beta-Hydrolases"/>
    <property type="match status" value="1"/>
</dbReference>
<reference evidence="2 3" key="1">
    <citation type="journal article" date="2017" name="BMC Genomics">
        <title>Comparative genomic and phylogenomic analyses of the Bifidobacteriaceae family.</title>
        <authorList>
            <person name="Lugli G.A."/>
            <person name="Milani C."/>
            <person name="Turroni F."/>
            <person name="Duranti S."/>
            <person name="Mancabelli L."/>
            <person name="Mangifesta M."/>
            <person name="Ferrario C."/>
            <person name="Modesto M."/>
            <person name="Mattarelli P."/>
            <person name="Jiri K."/>
            <person name="van Sinderen D."/>
            <person name="Ventura M."/>
        </authorList>
    </citation>
    <scope>NUCLEOTIDE SEQUENCE [LARGE SCALE GENOMIC DNA]</scope>
    <source>
        <strain evidence="2 3">DSM 24742</strain>
    </source>
</reference>
<keyword evidence="3" id="KW-1185">Reference proteome</keyword>
<dbReference type="AlphaFoldDB" id="A0A261F095"/>
<evidence type="ECO:0000313" key="3">
    <source>
        <dbReference type="Proteomes" id="UP000216725"/>
    </source>
</evidence>
<dbReference type="EMBL" id="MWWR01000003">
    <property type="protein sequence ID" value="OZG52527.1"/>
    <property type="molecule type" value="Genomic_DNA"/>
</dbReference>
<evidence type="ECO:0000256" key="1">
    <source>
        <dbReference type="SAM" id="MobiDB-lite"/>
    </source>
</evidence>
<dbReference type="InterPro" id="IPR024499">
    <property type="entry name" value="Mbeg1-like"/>
</dbReference>
<proteinExistence type="predicted"/>
<dbReference type="InterPro" id="IPR029058">
    <property type="entry name" value="AB_hydrolase_fold"/>
</dbReference>
<comment type="caution">
    <text evidence="2">The sequence shown here is derived from an EMBL/GenBank/DDBJ whole genome shotgun (WGS) entry which is preliminary data.</text>
</comment>